<feature type="non-terminal residue" evidence="1">
    <location>
        <position position="1"/>
    </location>
</feature>
<keyword evidence="2" id="KW-1185">Reference proteome</keyword>
<sequence>FSLKYYLTMNSDIKDVFDLPETPISKPITRVKPKIFSEKKPDSITRELYSLLGENTPPIAILQNKFKSRPKLRQKAVAWQNRVWSSFVNGARKDGHLFSHWMRAEDSVNEEYRFEKLNKKVNIITYSNEEYALNLTALDWSREETDYLFSLCREYDLRFVVIADRYDYKGTQRTMEDIKDRYYTVVRKILMARTPIAMMTPTQTEELNQLYYNKEREIARKKHLASLSMRTPAEIAEEEALFIESQRMEAYGKKMAQERKELLRLLEAPVPTGSIAKYTSSQGLGILTNNLLNADKNRKRKVQENNSSQTLSGLTNFHKDAIFKKIKKLSSREDSKENIYGVSWHEKLHAGIYLRSTRLNTTKPTIATKIATILTELGLATRLTMPTARTCAKFEQLQRSIEILLDAKKHLDRLEQEHRVAEARIQENIPNGSETKTSESQNDNVKLQKRFRKLFTYPFSLVFLLYWVTYMKFFETAFVFDYPWYQVSTAHWRKYPNDRATHVLSIDTLRREIDPQTGILRTERLIVCRQSAPLWILKFVGGDGDSYIREVSEVDPRSGRETLTMRSANLTFSHIVSVEETVVYRPAPQDPLRKTLFEQEATFQATASFTRFVSAKMEEWSVRRFSTNAKTGREGFESVLASMAESVFCTEQARPKTPHH</sequence>
<accession>A0ACB7CE66</accession>
<evidence type="ECO:0000313" key="1">
    <source>
        <dbReference type="EMBL" id="KAG4305350.1"/>
    </source>
</evidence>
<gene>
    <name evidence="1" type="ORF">PORY_001520</name>
</gene>
<comment type="caution">
    <text evidence="1">The sequence shown here is derived from an EMBL/GenBank/DDBJ whole genome shotgun (WGS) entry which is preliminary data.</text>
</comment>
<name>A0ACB7CE66_9ASCO</name>
<protein>
    <submittedName>
        <fullName evidence="1">Uncharacterized protein</fullName>
    </submittedName>
</protein>
<proteinExistence type="predicted"/>
<dbReference type="EMBL" id="JABTEG010000004">
    <property type="protein sequence ID" value="KAG4305350.1"/>
    <property type="molecule type" value="Genomic_DNA"/>
</dbReference>
<evidence type="ECO:0000313" key="2">
    <source>
        <dbReference type="Proteomes" id="UP000768646"/>
    </source>
</evidence>
<reference evidence="1 2" key="1">
    <citation type="journal article" date="2021" name="Commun. Biol.">
        <title>Genomic insights into the host specific adaptation of the Pneumocystis genus.</title>
        <authorList>
            <person name="Cisse O.H."/>
            <person name="Ma L."/>
            <person name="Dekker J.P."/>
            <person name="Khil P.P."/>
            <person name="Youn J.-H."/>
            <person name="Brenchley J.M."/>
            <person name="Blair R."/>
            <person name="Pahar B."/>
            <person name="Chabe M."/>
            <person name="Van Rompay K.K.A."/>
            <person name="Keesler R."/>
            <person name="Sukura A."/>
            <person name="Hirsch V."/>
            <person name="Kutty G."/>
            <person name="Liu Y."/>
            <person name="Peng L."/>
            <person name="Chen J."/>
            <person name="Song J."/>
            <person name="Weissenbacher-Lang C."/>
            <person name="Xu J."/>
            <person name="Upham N.S."/>
            <person name="Stajich J.E."/>
            <person name="Cuomo C.A."/>
            <person name="Cushion M.T."/>
            <person name="Kovacs J.A."/>
        </authorList>
    </citation>
    <scope>NUCLEOTIDE SEQUENCE [LARGE SCALE GENOMIC DNA]</scope>
    <source>
        <strain evidence="1 2">RABM</strain>
    </source>
</reference>
<organism evidence="1 2">
    <name type="scientific">Pneumocystis oryctolagi</name>
    <dbReference type="NCBI Taxonomy" id="42067"/>
    <lineage>
        <taxon>Eukaryota</taxon>
        <taxon>Fungi</taxon>
        <taxon>Dikarya</taxon>
        <taxon>Ascomycota</taxon>
        <taxon>Taphrinomycotina</taxon>
        <taxon>Pneumocystomycetes</taxon>
        <taxon>Pneumocystaceae</taxon>
        <taxon>Pneumocystis</taxon>
    </lineage>
</organism>
<dbReference type="Proteomes" id="UP000768646">
    <property type="component" value="Unassembled WGS sequence"/>
</dbReference>